<keyword evidence="17" id="KW-1185">Reference proteome</keyword>
<reference evidence="16 17" key="1">
    <citation type="submission" date="2019-01" db="EMBL/GenBank/DDBJ databases">
        <authorList>
            <person name="Chen W.-M."/>
        </authorList>
    </citation>
    <scope>NUCLEOTIDE SEQUENCE [LARGE SCALE GENOMIC DNA]</scope>
    <source>
        <strain evidence="16 17">FSY-9</strain>
    </source>
</reference>
<evidence type="ECO:0000256" key="11">
    <source>
        <dbReference type="PROSITE-ProRule" id="PRU01360"/>
    </source>
</evidence>
<evidence type="ECO:0000256" key="3">
    <source>
        <dbReference type="ARBA" id="ARBA00022452"/>
    </source>
</evidence>
<dbReference type="Proteomes" id="UP000282837">
    <property type="component" value="Unassembled WGS sequence"/>
</dbReference>
<evidence type="ECO:0000259" key="14">
    <source>
        <dbReference type="Pfam" id="PF00593"/>
    </source>
</evidence>
<accession>A0A437MX10</accession>
<dbReference type="RefSeq" id="WP_127712056.1">
    <property type="nucleotide sequence ID" value="NZ_SACO01000027.1"/>
</dbReference>
<evidence type="ECO:0000256" key="2">
    <source>
        <dbReference type="ARBA" id="ARBA00022448"/>
    </source>
</evidence>
<feature type="signal peptide" evidence="13">
    <location>
        <begin position="1"/>
        <end position="25"/>
    </location>
</feature>
<proteinExistence type="inferred from homology"/>
<gene>
    <name evidence="16" type="ORF">EOE18_17875</name>
</gene>
<feature type="domain" description="TonB-dependent receptor plug" evidence="15">
    <location>
        <begin position="47"/>
        <end position="150"/>
    </location>
</feature>
<evidence type="ECO:0000256" key="5">
    <source>
        <dbReference type="ARBA" id="ARBA00022692"/>
    </source>
</evidence>
<dbReference type="Pfam" id="PF07715">
    <property type="entry name" value="Plug"/>
    <property type="match status" value="1"/>
</dbReference>
<comment type="similarity">
    <text evidence="11 12">Belongs to the TonB-dependent receptor family.</text>
</comment>
<evidence type="ECO:0000256" key="9">
    <source>
        <dbReference type="ARBA" id="ARBA00023136"/>
    </source>
</evidence>
<evidence type="ECO:0000313" key="17">
    <source>
        <dbReference type="Proteomes" id="UP000282837"/>
    </source>
</evidence>
<feature type="chain" id="PRO_5019483677" evidence="13">
    <location>
        <begin position="26"/>
        <end position="739"/>
    </location>
</feature>
<sequence>MANGRRAFVFMASASAFVWSGAAFAQSEGSSNGEIIVTASRTASLASKTPITLTAVTADKLTSQGVTNPTQLMDVVPNLTIDRGNANGLQINIRGITSTGTASQSAAFLLDGIYIQQQNAQEVAFYDLARVEVLRGPQGTLYGRNTTAGVVNVITAEPKPTFGTSIEGGYGAYNARTVTVVVNAPVTNTLALRLAGNYEARDSYYHQTVAQSYKNPLDKDNKSVRLTALWKPSDAIKWLVKLDYTRMNGAGSGFGMSPLISNFYAVPLKVPAAGQRSADPVYLNPSADAALAKTYANTAPFSTNDSTWSATSNLDWRLGKDWTLTVLTGYREFRRDDTGSVFWGADYSGTTPVFTTNAAATSQVSHSNSEEVRLAYDNGKLKAQAGFYHFYNHDSTMLSFGNFGLPTPSASQESLGVFGQTTYALNDRWRVTGGLRYTRDHLASRSQAELLLPTGPFVLNDTSVAGHSSKVTWKFGSDFDITSHVMGYVTVATGYKAIGFNRNCSSSAPGCQYKPETLTNFEGGVKARLMGNKLYVTADYFHYNYNDLQISQIISQVINGVNTPSSLTTNAAKAQVDGLEFEGNFAPSTGHNIDFSLAWLNARYSNYAVAQVAGSGNYNNSRLDHAPTWALSGGYTYRHPLASGATLEAGIHARYTTAHYIINSSVNAQFVQPAFHKTDIRLRYTAPSERWYLEAYAKNLENKVDVTYINTAPAWPTLNNGTVSTGDPRTYGVRAALKL</sequence>
<keyword evidence="9 11" id="KW-0472">Membrane</keyword>
<evidence type="ECO:0000256" key="13">
    <source>
        <dbReference type="SAM" id="SignalP"/>
    </source>
</evidence>
<keyword evidence="6" id="KW-0408">Iron</keyword>
<dbReference type="AlphaFoldDB" id="A0A437MX10"/>
<evidence type="ECO:0000256" key="12">
    <source>
        <dbReference type="RuleBase" id="RU003357"/>
    </source>
</evidence>
<comment type="caution">
    <text evidence="16">The sequence shown here is derived from an EMBL/GenBank/DDBJ whole genome shotgun (WGS) entry which is preliminary data.</text>
</comment>
<keyword evidence="8 12" id="KW-0798">TonB box</keyword>
<evidence type="ECO:0000256" key="1">
    <source>
        <dbReference type="ARBA" id="ARBA00004571"/>
    </source>
</evidence>
<feature type="domain" description="TonB-dependent receptor-like beta-barrel" evidence="14">
    <location>
        <begin position="293"/>
        <end position="700"/>
    </location>
</feature>
<dbReference type="InterPro" id="IPR039426">
    <property type="entry name" value="TonB-dep_rcpt-like"/>
</dbReference>
<dbReference type="GO" id="GO:0009279">
    <property type="term" value="C:cell outer membrane"/>
    <property type="evidence" value="ECO:0007669"/>
    <property type="project" value="UniProtKB-SubCell"/>
</dbReference>
<dbReference type="InterPro" id="IPR036942">
    <property type="entry name" value="Beta-barrel_TonB_sf"/>
</dbReference>
<dbReference type="SUPFAM" id="SSF56935">
    <property type="entry name" value="Porins"/>
    <property type="match status" value="1"/>
</dbReference>
<evidence type="ECO:0000256" key="6">
    <source>
        <dbReference type="ARBA" id="ARBA00023004"/>
    </source>
</evidence>
<dbReference type="PANTHER" id="PTHR32552">
    <property type="entry name" value="FERRICHROME IRON RECEPTOR-RELATED"/>
    <property type="match status" value="1"/>
</dbReference>
<dbReference type="EMBL" id="SACO01000027">
    <property type="protein sequence ID" value="RVU02177.1"/>
    <property type="molecule type" value="Genomic_DNA"/>
</dbReference>
<evidence type="ECO:0000256" key="8">
    <source>
        <dbReference type="ARBA" id="ARBA00023077"/>
    </source>
</evidence>
<dbReference type="InterPro" id="IPR000531">
    <property type="entry name" value="Beta-barrel_TonB"/>
</dbReference>
<dbReference type="Gene3D" id="2.40.170.20">
    <property type="entry name" value="TonB-dependent receptor, beta-barrel domain"/>
    <property type="match status" value="1"/>
</dbReference>
<keyword evidence="2 11" id="KW-0813">Transport</keyword>
<organism evidence="16 17">
    <name type="scientific">Novosphingobium umbonatum</name>
    <dbReference type="NCBI Taxonomy" id="1908524"/>
    <lineage>
        <taxon>Bacteria</taxon>
        <taxon>Pseudomonadati</taxon>
        <taxon>Pseudomonadota</taxon>
        <taxon>Alphaproteobacteria</taxon>
        <taxon>Sphingomonadales</taxon>
        <taxon>Sphingomonadaceae</taxon>
        <taxon>Novosphingobium</taxon>
    </lineage>
</organism>
<keyword evidence="16" id="KW-0675">Receptor</keyword>
<evidence type="ECO:0000256" key="4">
    <source>
        <dbReference type="ARBA" id="ARBA00022496"/>
    </source>
</evidence>
<dbReference type="OrthoDB" id="7614057at2"/>
<evidence type="ECO:0000256" key="10">
    <source>
        <dbReference type="ARBA" id="ARBA00023237"/>
    </source>
</evidence>
<dbReference type="GO" id="GO:0006826">
    <property type="term" value="P:iron ion transport"/>
    <property type="evidence" value="ECO:0007669"/>
    <property type="project" value="UniProtKB-KW"/>
</dbReference>
<dbReference type="PANTHER" id="PTHR32552:SF81">
    <property type="entry name" value="TONB-DEPENDENT OUTER MEMBRANE RECEPTOR"/>
    <property type="match status" value="1"/>
</dbReference>
<keyword evidence="13" id="KW-0732">Signal</keyword>
<name>A0A437MX10_9SPHN</name>
<evidence type="ECO:0000259" key="15">
    <source>
        <dbReference type="Pfam" id="PF07715"/>
    </source>
</evidence>
<keyword evidence="7" id="KW-0406">Ion transport</keyword>
<evidence type="ECO:0000256" key="7">
    <source>
        <dbReference type="ARBA" id="ARBA00023065"/>
    </source>
</evidence>
<dbReference type="InterPro" id="IPR012910">
    <property type="entry name" value="Plug_dom"/>
</dbReference>
<keyword evidence="5 11" id="KW-0812">Transmembrane</keyword>
<keyword evidence="3 11" id="KW-1134">Transmembrane beta strand</keyword>
<dbReference type="CDD" id="cd01347">
    <property type="entry name" value="ligand_gated_channel"/>
    <property type="match status" value="1"/>
</dbReference>
<dbReference type="PROSITE" id="PS52016">
    <property type="entry name" value="TONB_DEPENDENT_REC_3"/>
    <property type="match status" value="1"/>
</dbReference>
<evidence type="ECO:0000313" key="16">
    <source>
        <dbReference type="EMBL" id="RVU02177.1"/>
    </source>
</evidence>
<keyword evidence="10 11" id="KW-0998">Cell outer membrane</keyword>
<protein>
    <submittedName>
        <fullName evidence="16">TonB-dependent receptor</fullName>
    </submittedName>
</protein>
<keyword evidence="4" id="KW-0410">Iron transport</keyword>
<dbReference type="Pfam" id="PF00593">
    <property type="entry name" value="TonB_dep_Rec_b-barrel"/>
    <property type="match status" value="1"/>
</dbReference>
<comment type="subcellular location">
    <subcellularLocation>
        <location evidence="1 11">Cell outer membrane</location>
        <topology evidence="1 11">Multi-pass membrane protein</topology>
    </subcellularLocation>
</comment>